<dbReference type="EMBL" id="JBHSDK010000008">
    <property type="protein sequence ID" value="MFC4334703.1"/>
    <property type="molecule type" value="Genomic_DNA"/>
</dbReference>
<feature type="transmembrane region" description="Helical" evidence="1">
    <location>
        <begin position="336"/>
        <end position="355"/>
    </location>
</feature>
<feature type="transmembrane region" description="Helical" evidence="1">
    <location>
        <begin position="20"/>
        <end position="38"/>
    </location>
</feature>
<evidence type="ECO:0000313" key="2">
    <source>
        <dbReference type="EMBL" id="MFC4334703.1"/>
    </source>
</evidence>
<keyword evidence="1" id="KW-0472">Membrane</keyword>
<gene>
    <name evidence="2" type="ORF">ACFPET_05780</name>
</gene>
<proteinExistence type="predicted"/>
<feature type="transmembrane region" description="Helical" evidence="1">
    <location>
        <begin position="305"/>
        <end position="324"/>
    </location>
</feature>
<dbReference type="Proteomes" id="UP001595823">
    <property type="component" value="Unassembled WGS sequence"/>
</dbReference>
<organism evidence="2 3">
    <name type="scientific">Salininema proteolyticum</name>
    <dbReference type="NCBI Taxonomy" id="1607685"/>
    <lineage>
        <taxon>Bacteria</taxon>
        <taxon>Bacillati</taxon>
        <taxon>Actinomycetota</taxon>
        <taxon>Actinomycetes</taxon>
        <taxon>Glycomycetales</taxon>
        <taxon>Glycomycetaceae</taxon>
        <taxon>Salininema</taxon>
    </lineage>
</organism>
<feature type="transmembrane region" description="Helical" evidence="1">
    <location>
        <begin position="225"/>
        <end position="244"/>
    </location>
</feature>
<name>A0ABV8TW85_9ACTN</name>
<keyword evidence="3" id="KW-1185">Reference proteome</keyword>
<feature type="transmembrane region" description="Helical" evidence="1">
    <location>
        <begin position="58"/>
        <end position="76"/>
    </location>
</feature>
<evidence type="ECO:0000313" key="3">
    <source>
        <dbReference type="Proteomes" id="UP001595823"/>
    </source>
</evidence>
<keyword evidence="1" id="KW-0812">Transmembrane</keyword>
<feature type="transmembrane region" description="Helical" evidence="1">
    <location>
        <begin position="184"/>
        <end position="205"/>
    </location>
</feature>
<keyword evidence="1" id="KW-1133">Transmembrane helix</keyword>
<protein>
    <submittedName>
        <fullName evidence="2">Uncharacterized protein</fullName>
    </submittedName>
</protein>
<feature type="transmembrane region" description="Helical" evidence="1">
    <location>
        <begin position="276"/>
        <end position="296"/>
    </location>
</feature>
<sequence length="389" mass="41802">MAYKMRLLTDSHHARPTVSWFQDMIAAALGLVLSFGLISDSIYQTRYGDYSAVAPLQWAVYLGALLVAGWSAWLAWQRHRAPATADNQGNDRPRTGLSAIPTGYGPFAIAVPLIIISGLVGLVWHVVFGVEQSRDAVLSPPHLGLAVGYVLLLAGPWLSQRALRRDRVDQAGVPHRLLRDVPTALALGSMFAVFILTVPYVFPVASSLKTLAVSMIDPMGAAEATGLAASVAATIVSLAVVVVSTRHHRPVFGFFLVASVAPAFAAGSFIGGDTLLMVVAVLAVGLLEDVLVWLVWPQLRRRRDLLVLGVAWPVAVWTAAVVVIEFRYGAWLGPEAIVGLPLLNALVGALLMLFVKSEQLPPPPEADSAENPFDDVIRRAKAMTDRSED</sequence>
<evidence type="ECO:0000256" key="1">
    <source>
        <dbReference type="SAM" id="Phobius"/>
    </source>
</evidence>
<reference evidence="3" key="1">
    <citation type="journal article" date="2019" name="Int. J. Syst. Evol. Microbiol.">
        <title>The Global Catalogue of Microorganisms (GCM) 10K type strain sequencing project: providing services to taxonomists for standard genome sequencing and annotation.</title>
        <authorList>
            <consortium name="The Broad Institute Genomics Platform"/>
            <consortium name="The Broad Institute Genome Sequencing Center for Infectious Disease"/>
            <person name="Wu L."/>
            <person name="Ma J."/>
        </authorList>
    </citation>
    <scope>NUCLEOTIDE SEQUENCE [LARGE SCALE GENOMIC DNA]</scope>
    <source>
        <strain evidence="3">IBRC-M 10908</strain>
    </source>
</reference>
<accession>A0ABV8TW85</accession>
<feature type="transmembrane region" description="Helical" evidence="1">
    <location>
        <begin position="143"/>
        <end position="163"/>
    </location>
</feature>
<feature type="transmembrane region" description="Helical" evidence="1">
    <location>
        <begin position="97"/>
        <end position="123"/>
    </location>
</feature>
<dbReference type="RefSeq" id="WP_380618658.1">
    <property type="nucleotide sequence ID" value="NZ_JBHSDK010000008.1"/>
</dbReference>
<comment type="caution">
    <text evidence="2">The sequence shown here is derived from an EMBL/GenBank/DDBJ whole genome shotgun (WGS) entry which is preliminary data.</text>
</comment>
<feature type="transmembrane region" description="Helical" evidence="1">
    <location>
        <begin position="251"/>
        <end position="270"/>
    </location>
</feature>